<dbReference type="RefSeq" id="XP_008876995.1">
    <property type="nucleotide sequence ID" value="XM_008878773.1"/>
</dbReference>
<dbReference type="OrthoDB" id="58453at2759"/>
<dbReference type="GeneID" id="20088962"/>
<evidence type="ECO:0008006" key="2">
    <source>
        <dbReference type="Google" id="ProtNLM"/>
    </source>
</evidence>
<reference evidence="1" key="1">
    <citation type="submission" date="2013-12" db="EMBL/GenBank/DDBJ databases">
        <title>The Genome Sequence of Aphanomyces invadans NJM9701.</title>
        <authorList>
            <consortium name="The Broad Institute Genomics Platform"/>
            <person name="Russ C."/>
            <person name="Tyler B."/>
            <person name="van West P."/>
            <person name="Dieguez-Uribeondo J."/>
            <person name="Young S.K."/>
            <person name="Zeng Q."/>
            <person name="Gargeya S."/>
            <person name="Fitzgerald M."/>
            <person name="Abouelleil A."/>
            <person name="Alvarado L."/>
            <person name="Chapman S.B."/>
            <person name="Gainer-Dewar J."/>
            <person name="Goldberg J."/>
            <person name="Griggs A."/>
            <person name="Gujja S."/>
            <person name="Hansen M."/>
            <person name="Howarth C."/>
            <person name="Imamovic A."/>
            <person name="Ireland A."/>
            <person name="Larimer J."/>
            <person name="McCowan C."/>
            <person name="Murphy C."/>
            <person name="Pearson M."/>
            <person name="Poon T.W."/>
            <person name="Priest M."/>
            <person name="Roberts A."/>
            <person name="Saif S."/>
            <person name="Shea T."/>
            <person name="Sykes S."/>
            <person name="Wortman J."/>
            <person name="Nusbaum C."/>
            <person name="Birren B."/>
        </authorList>
    </citation>
    <scope>NUCLEOTIDE SEQUENCE [LARGE SCALE GENOMIC DNA]</scope>
    <source>
        <strain evidence="1">NJM9701</strain>
    </source>
</reference>
<evidence type="ECO:0000313" key="1">
    <source>
        <dbReference type="EMBL" id="ETV94233.1"/>
    </source>
</evidence>
<dbReference type="AlphaFoldDB" id="A0A024TJK4"/>
<proteinExistence type="predicted"/>
<protein>
    <recommendedName>
        <fullName evidence="2">FLZ-type domain-containing protein</fullName>
    </recommendedName>
</protein>
<gene>
    <name evidence="1" type="ORF">H310_11912</name>
</gene>
<dbReference type="VEuPathDB" id="FungiDB:H310_11912"/>
<organism evidence="1">
    <name type="scientific">Aphanomyces invadans</name>
    <dbReference type="NCBI Taxonomy" id="157072"/>
    <lineage>
        <taxon>Eukaryota</taxon>
        <taxon>Sar</taxon>
        <taxon>Stramenopiles</taxon>
        <taxon>Oomycota</taxon>
        <taxon>Saprolegniomycetes</taxon>
        <taxon>Saprolegniales</taxon>
        <taxon>Verrucalvaceae</taxon>
        <taxon>Aphanomyces</taxon>
    </lineage>
</organism>
<accession>A0A024TJK4</accession>
<sequence length="100" mass="10924">MKLSLRSPLQFFRRLRGKISAEEGTRKLSPVPLAGASRAFSGSSTLCNSYAPGSDTPDDDGCKTCLCCQRKYRPYSSNFNDFCSLDCKSTGYARSAGTVY</sequence>
<name>A0A024TJK4_9STRA</name>
<dbReference type="EMBL" id="KI913986">
    <property type="protein sequence ID" value="ETV94233.1"/>
    <property type="molecule type" value="Genomic_DNA"/>
</dbReference>